<dbReference type="EMBL" id="SRIB01000007">
    <property type="protein sequence ID" value="TFZ40061.1"/>
    <property type="molecule type" value="Genomic_DNA"/>
</dbReference>
<dbReference type="PANTHER" id="PTHR34299:SF1">
    <property type="entry name" value="DIACYLGLYCEROL KINASE"/>
    <property type="match status" value="1"/>
</dbReference>
<evidence type="ECO:0000256" key="5">
    <source>
        <dbReference type="ARBA" id="ARBA00022679"/>
    </source>
</evidence>
<evidence type="ECO:0000256" key="13">
    <source>
        <dbReference type="ARBA" id="ARBA00023209"/>
    </source>
</evidence>
<dbReference type="InterPro" id="IPR000326">
    <property type="entry name" value="PAP2/HPO"/>
</dbReference>
<sequence length="235" mass="26202">MNLKRLINSFNYAVNGIISTVKMERNMKLHYVIAIIVLILSLMLNFTKMEFLILIFAITLVLVSELFNTAIEKTVDIITPEYHPYARVIKDISAGAVLIASINSVIVGYLLFFNRLNPFKDIVLEKIKNSSVYLTFIALIIVVLIVIGLKSKFYKKKGTHFQGGVVSGHSAIAFLIATILSTLIDNLLTITLSYGLAFLVAESRVEGEIHSTREVVFGALIGILVGIIIFQFIYK</sequence>
<feature type="binding site" evidence="18">
    <location>
        <position position="24"/>
    </location>
    <ligand>
        <name>a divalent metal cation</name>
        <dbReference type="ChEBI" id="CHEBI:60240"/>
    </ligand>
</feature>
<comment type="similarity">
    <text evidence="2">Belongs to the bacterial diacylglycerol kinase family.</text>
</comment>
<dbReference type="GO" id="GO:0016301">
    <property type="term" value="F:kinase activity"/>
    <property type="evidence" value="ECO:0007669"/>
    <property type="project" value="UniProtKB-KW"/>
</dbReference>
<dbReference type="GO" id="GO:0005524">
    <property type="term" value="F:ATP binding"/>
    <property type="evidence" value="ECO:0007669"/>
    <property type="project" value="UniProtKB-KW"/>
</dbReference>
<evidence type="ECO:0000256" key="4">
    <source>
        <dbReference type="ARBA" id="ARBA00022516"/>
    </source>
</evidence>
<evidence type="ECO:0000256" key="3">
    <source>
        <dbReference type="ARBA" id="ARBA00022475"/>
    </source>
</evidence>
<keyword evidence="6 19" id="KW-0812">Transmembrane</keyword>
<dbReference type="PANTHER" id="PTHR34299">
    <property type="entry name" value="DIACYLGLYCEROL KINASE"/>
    <property type="match status" value="1"/>
</dbReference>
<keyword evidence="10 19" id="KW-1133">Transmembrane helix</keyword>
<organism evidence="21 22">
    <name type="scientific">Soehngenia longivitae</name>
    <dbReference type="NCBI Taxonomy" id="2562294"/>
    <lineage>
        <taxon>Bacteria</taxon>
        <taxon>Bacillati</taxon>
        <taxon>Bacillota</taxon>
        <taxon>Tissierellia</taxon>
        <taxon>Tissierellales</taxon>
        <taxon>Tissierellaceae</taxon>
        <taxon>Soehngenia</taxon>
    </lineage>
</organism>
<keyword evidence="3" id="KW-1003">Cell membrane</keyword>
<protein>
    <submittedName>
        <fullName evidence="21">Phosphatase PAP2 family protein</fullName>
    </submittedName>
</protein>
<evidence type="ECO:0000256" key="11">
    <source>
        <dbReference type="ARBA" id="ARBA00023098"/>
    </source>
</evidence>
<evidence type="ECO:0000256" key="10">
    <source>
        <dbReference type="ARBA" id="ARBA00022989"/>
    </source>
</evidence>
<evidence type="ECO:0000256" key="16">
    <source>
        <dbReference type="PIRSR" id="PIRSR600829-2"/>
    </source>
</evidence>
<keyword evidence="12 19" id="KW-0472">Membrane</keyword>
<keyword evidence="9 17" id="KW-0067">ATP-binding</keyword>
<feature type="binding site" evidence="17">
    <location>
        <position position="12"/>
    </location>
    <ligand>
        <name>ATP</name>
        <dbReference type="ChEBI" id="CHEBI:30616"/>
    </ligand>
</feature>
<evidence type="ECO:0000256" key="19">
    <source>
        <dbReference type="SAM" id="Phobius"/>
    </source>
</evidence>
<comment type="caution">
    <text evidence="21">The sequence shown here is derived from an EMBL/GenBank/DDBJ whole genome shotgun (WGS) entry which is preliminary data.</text>
</comment>
<evidence type="ECO:0000256" key="9">
    <source>
        <dbReference type="ARBA" id="ARBA00022840"/>
    </source>
</evidence>
<feature type="transmembrane region" description="Helical" evidence="19">
    <location>
        <begin position="132"/>
        <end position="149"/>
    </location>
</feature>
<dbReference type="InterPro" id="IPR036945">
    <property type="entry name" value="DAGK_sf"/>
</dbReference>
<reference evidence="21 22" key="1">
    <citation type="submission" date="2019-03" db="EMBL/GenBank/DDBJ databases">
        <title>Draft genome sequence data and analysis of a Fermenting Bacterium, Soehngenia longevitae strain 1933PT, isolated from petroleum reservoir in Azerbaijan.</title>
        <authorList>
            <person name="Grouzdev D.S."/>
            <person name="Bidzhieva S.K."/>
            <person name="Sokolova D.S."/>
            <person name="Tourova T.P."/>
            <person name="Poltaraus A.B."/>
            <person name="Nazina T.N."/>
        </authorList>
    </citation>
    <scope>NUCLEOTIDE SEQUENCE [LARGE SCALE GENOMIC DNA]</scope>
    <source>
        <strain evidence="21 22">1933P</strain>
    </source>
</reference>
<comment type="cofactor">
    <cofactor evidence="18">
        <name>Mg(2+)</name>
        <dbReference type="ChEBI" id="CHEBI:18420"/>
    </cofactor>
    <text evidence="18">Mn(2+), Zn(2+), Cd(2+) and Co(2+) support activity to lesser extents.</text>
</comment>
<feature type="transmembrane region" description="Helical" evidence="19">
    <location>
        <begin position="52"/>
        <end position="71"/>
    </location>
</feature>
<keyword evidence="18" id="KW-0460">Magnesium</keyword>
<feature type="transmembrane region" description="Helical" evidence="19">
    <location>
        <begin position="92"/>
        <end position="112"/>
    </location>
</feature>
<evidence type="ECO:0000313" key="21">
    <source>
        <dbReference type="EMBL" id="TFZ40061.1"/>
    </source>
</evidence>
<keyword evidence="11" id="KW-0443">Lipid metabolism</keyword>
<feature type="domain" description="Phosphatidic acid phosphatase type 2/haloperoxidase" evidence="20">
    <location>
        <begin position="93"/>
        <end position="230"/>
    </location>
</feature>
<accession>A0A4Z0D2U9</accession>
<dbReference type="Gene3D" id="1.20.144.10">
    <property type="entry name" value="Phosphatidic acid phosphatase type 2/haloperoxidase"/>
    <property type="match status" value="1"/>
</dbReference>
<dbReference type="InterPro" id="IPR000829">
    <property type="entry name" value="DAGK"/>
</dbReference>
<evidence type="ECO:0000256" key="15">
    <source>
        <dbReference type="PIRSR" id="PIRSR600829-1"/>
    </source>
</evidence>
<evidence type="ECO:0000256" key="18">
    <source>
        <dbReference type="PIRSR" id="PIRSR600829-4"/>
    </source>
</evidence>
<dbReference type="GO" id="GO:0008654">
    <property type="term" value="P:phospholipid biosynthetic process"/>
    <property type="evidence" value="ECO:0007669"/>
    <property type="project" value="UniProtKB-KW"/>
</dbReference>
<dbReference type="SUPFAM" id="SSF48317">
    <property type="entry name" value="Acid phosphatase/Vanadium-dependent haloperoxidase"/>
    <property type="match status" value="1"/>
</dbReference>
<dbReference type="Pfam" id="PF01569">
    <property type="entry name" value="PAP2"/>
    <property type="match status" value="1"/>
</dbReference>
<evidence type="ECO:0000256" key="8">
    <source>
        <dbReference type="ARBA" id="ARBA00022777"/>
    </source>
</evidence>
<gene>
    <name evidence="21" type="ORF">E4100_06040</name>
</gene>
<comment type="subcellular location">
    <subcellularLocation>
        <location evidence="1">Cell membrane</location>
        <topology evidence="1">Multi-pass membrane protein</topology>
    </subcellularLocation>
</comment>
<feature type="binding site" evidence="16">
    <location>
        <position position="5"/>
    </location>
    <ligand>
        <name>substrate</name>
    </ligand>
</feature>
<dbReference type="SMART" id="SM00014">
    <property type="entry name" value="acidPPc"/>
    <property type="match status" value="1"/>
</dbReference>
<keyword evidence="14" id="KW-1208">Phospholipid metabolism</keyword>
<evidence type="ECO:0000256" key="12">
    <source>
        <dbReference type="ARBA" id="ARBA00023136"/>
    </source>
</evidence>
<dbReference type="Pfam" id="PF01219">
    <property type="entry name" value="DAGK_prokar"/>
    <property type="match status" value="1"/>
</dbReference>
<feature type="binding site" evidence="17">
    <location>
        <position position="72"/>
    </location>
    <ligand>
        <name>ATP</name>
        <dbReference type="ChEBI" id="CHEBI:30616"/>
    </ligand>
</feature>
<evidence type="ECO:0000313" key="22">
    <source>
        <dbReference type="Proteomes" id="UP000298381"/>
    </source>
</evidence>
<dbReference type="CDD" id="cd14266">
    <property type="entry name" value="UDPK_IM_PAP2_like"/>
    <property type="match status" value="1"/>
</dbReference>
<dbReference type="GO" id="GO:0005886">
    <property type="term" value="C:plasma membrane"/>
    <property type="evidence" value="ECO:0007669"/>
    <property type="project" value="UniProtKB-SubCell"/>
</dbReference>
<evidence type="ECO:0000256" key="2">
    <source>
        <dbReference type="ARBA" id="ARBA00005967"/>
    </source>
</evidence>
<feature type="binding site" evidence="17">
    <location>
        <position position="24"/>
    </location>
    <ligand>
        <name>ATP</name>
        <dbReference type="ChEBI" id="CHEBI:30616"/>
    </ligand>
</feature>
<proteinExistence type="inferred from homology"/>
<feature type="binding site" evidence="17">
    <location>
        <begin position="81"/>
        <end position="83"/>
    </location>
    <ligand>
        <name>ATP</name>
        <dbReference type="ChEBI" id="CHEBI:30616"/>
    </ligand>
</feature>
<feature type="binding site" evidence="17">
    <location>
        <begin position="90"/>
        <end position="91"/>
    </location>
    <ligand>
        <name>ATP</name>
        <dbReference type="ChEBI" id="CHEBI:30616"/>
    </ligand>
</feature>
<feature type="transmembrane region" description="Helical" evidence="19">
    <location>
        <begin position="161"/>
        <end position="180"/>
    </location>
</feature>
<feature type="binding site" evidence="17">
    <location>
        <position position="5"/>
    </location>
    <ligand>
        <name>ATP</name>
        <dbReference type="ChEBI" id="CHEBI:30616"/>
    </ligand>
</feature>
<dbReference type="InterPro" id="IPR036938">
    <property type="entry name" value="PAP2/HPO_sf"/>
</dbReference>
<evidence type="ECO:0000256" key="7">
    <source>
        <dbReference type="ARBA" id="ARBA00022741"/>
    </source>
</evidence>
<evidence type="ECO:0000256" key="1">
    <source>
        <dbReference type="ARBA" id="ARBA00004651"/>
    </source>
</evidence>
<keyword evidence="13" id="KW-0594">Phospholipid biosynthesis</keyword>
<feature type="binding site" evidence="18">
    <location>
        <position position="72"/>
    </location>
    <ligand>
        <name>a divalent metal cation</name>
        <dbReference type="ChEBI" id="CHEBI:60240"/>
    </ligand>
</feature>
<dbReference type="OrthoDB" id="9789934at2"/>
<evidence type="ECO:0000259" key="20">
    <source>
        <dbReference type="SMART" id="SM00014"/>
    </source>
</evidence>
<keyword evidence="5" id="KW-0808">Transferase</keyword>
<feature type="active site" description="Proton acceptor" evidence="15">
    <location>
        <position position="65"/>
    </location>
</feature>
<dbReference type="AlphaFoldDB" id="A0A4Z0D2U9"/>
<feature type="binding site" evidence="16">
    <location>
        <position position="65"/>
    </location>
    <ligand>
        <name>substrate</name>
    </ligand>
</feature>
<dbReference type="GO" id="GO:0046872">
    <property type="term" value="F:metal ion binding"/>
    <property type="evidence" value="ECO:0007669"/>
    <property type="project" value="UniProtKB-KW"/>
</dbReference>
<dbReference type="RefSeq" id="WP_135271133.1">
    <property type="nucleotide sequence ID" value="NZ_SRIB01000007.1"/>
</dbReference>
<feature type="transmembrane region" description="Helical" evidence="19">
    <location>
        <begin position="29"/>
        <end position="46"/>
    </location>
</feature>
<evidence type="ECO:0000256" key="6">
    <source>
        <dbReference type="ARBA" id="ARBA00022692"/>
    </source>
</evidence>
<feature type="transmembrane region" description="Helical" evidence="19">
    <location>
        <begin position="215"/>
        <end position="234"/>
    </location>
</feature>
<dbReference type="Proteomes" id="UP000298381">
    <property type="component" value="Unassembled WGS sequence"/>
</dbReference>
<keyword evidence="7 17" id="KW-0547">Nucleotide-binding</keyword>
<evidence type="ECO:0000256" key="17">
    <source>
        <dbReference type="PIRSR" id="PIRSR600829-3"/>
    </source>
</evidence>
<keyword evidence="22" id="KW-1185">Reference proteome</keyword>
<evidence type="ECO:0000256" key="14">
    <source>
        <dbReference type="ARBA" id="ARBA00023264"/>
    </source>
</evidence>
<name>A0A4Z0D2U9_9FIRM</name>
<keyword evidence="18" id="KW-0479">Metal-binding</keyword>
<dbReference type="Gene3D" id="1.10.287.3610">
    <property type="match status" value="1"/>
</dbReference>
<keyword evidence="4" id="KW-0444">Lipid biosynthesis</keyword>
<keyword evidence="8" id="KW-0418">Kinase</keyword>